<evidence type="ECO:0000256" key="8">
    <source>
        <dbReference type="ARBA" id="ARBA00023002"/>
    </source>
</evidence>
<dbReference type="InterPro" id="IPR003710">
    <property type="entry name" value="ApbA"/>
</dbReference>
<protein>
    <recommendedName>
        <fullName evidence="5 11">2-dehydropantoate 2-reductase</fullName>
        <ecNumber evidence="4 11">1.1.1.169</ecNumber>
    </recommendedName>
    <alternativeName>
        <fullName evidence="9 11">Ketopantoate reductase</fullName>
    </alternativeName>
</protein>
<evidence type="ECO:0000259" key="12">
    <source>
        <dbReference type="Pfam" id="PF02558"/>
    </source>
</evidence>
<comment type="catalytic activity">
    <reaction evidence="10 11">
        <text>(R)-pantoate + NADP(+) = 2-dehydropantoate + NADPH + H(+)</text>
        <dbReference type="Rhea" id="RHEA:16233"/>
        <dbReference type="ChEBI" id="CHEBI:11561"/>
        <dbReference type="ChEBI" id="CHEBI:15378"/>
        <dbReference type="ChEBI" id="CHEBI:15980"/>
        <dbReference type="ChEBI" id="CHEBI:57783"/>
        <dbReference type="ChEBI" id="CHEBI:58349"/>
        <dbReference type="EC" id="1.1.1.169"/>
    </reaction>
</comment>
<dbReference type="PANTHER" id="PTHR43765">
    <property type="entry name" value="2-DEHYDROPANTOATE 2-REDUCTASE-RELATED"/>
    <property type="match status" value="1"/>
</dbReference>
<proteinExistence type="inferred from homology"/>
<evidence type="ECO:0000313" key="15">
    <source>
        <dbReference type="Proteomes" id="UP001237595"/>
    </source>
</evidence>
<comment type="pathway">
    <text evidence="2 11">Cofactor biosynthesis; (R)-pantothenate biosynthesis; (R)-pantoate from 3-methyl-2-oxobutanoate: step 2/2.</text>
</comment>
<keyword evidence="15" id="KW-1185">Reference proteome</keyword>
<dbReference type="InterPro" id="IPR050838">
    <property type="entry name" value="Ketopantoate_reductase"/>
</dbReference>
<dbReference type="GO" id="GO:0008677">
    <property type="term" value="F:2-dehydropantoate 2-reductase activity"/>
    <property type="evidence" value="ECO:0007669"/>
    <property type="project" value="UniProtKB-EC"/>
</dbReference>
<feature type="domain" description="Ketopantoate reductase C-terminal" evidence="13">
    <location>
        <begin position="183"/>
        <end position="317"/>
    </location>
</feature>
<evidence type="ECO:0000259" key="13">
    <source>
        <dbReference type="Pfam" id="PF08546"/>
    </source>
</evidence>
<accession>A0ABT6PQP4</accession>
<evidence type="ECO:0000256" key="5">
    <source>
        <dbReference type="ARBA" id="ARBA00019465"/>
    </source>
</evidence>
<dbReference type="NCBIfam" id="TIGR00745">
    <property type="entry name" value="apbA_panE"/>
    <property type="match status" value="1"/>
</dbReference>
<evidence type="ECO:0000256" key="7">
    <source>
        <dbReference type="ARBA" id="ARBA00022857"/>
    </source>
</evidence>
<dbReference type="InterPro" id="IPR013328">
    <property type="entry name" value="6PGD_dom2"/>
</dbReference>
<dbReference type="Pfam" id="PF02558">
    <property type="entry name" value="ApbA"/>
    <property type="match status" value="1"/>
</dbReference>
<dbReference type="Pfam" id="PF08546">
    <property type="entry name" value="ApbA_C"/>
    <property type="match status" value="1"/>
</dbReference>
<comment type="function">
    <text evidence="1 11">Catalyzes the NADPH-dependent reduction of ketopantoate into pantoic acid.</text>
</comment>
<dbReference type="RefSeq" id="WP_281456647.1">
    <property type="nucleotide sequence ID" value="NZ_JASAOF010000010.1"/>
</dbReference>
<reference evidence="14 15" key="1">
    <citation type="submission" date="2023-04" db="EMBL/GenBank/DDBJ databases">
        <title>Draft genome sequence of Saccharopolyspora sp. TS4A08 isolated from sweet potato rhizospheric soil.</title>
        <authorList>
            <person name="Suksaard P."/>
            <person name="Duangmal K."/>
        </authorList>
    </citation>
    <scope>NUCLEOTIDE SEQUENCE [LARGE SCALE GENOMIC DNA]</scope>
    <source>
        <strain evidence="14 15">TS4A08</strain>
    </source>
</reference>
<sequence>MSSTTYAVVGGGAIGGTLAFHLARAGHPVTVIDADAEHVAAIAERGLVLDRAGERTAAPVAAATPEEFTGTLEHVLLAVKAQATESAVRWIAPRLAPDGYVASVQNGFNEPVLAEHLGLARTVAAFVNIFADRTEPGVIADGGPGALVLGEPGGAVSDRVRSLVADLRAWGPAQASDNVEGFLWAKAGFGAMLAATALADEPMADLIDRHRPAMHALGEEVFAVAGTLGVRLEAFDAFRPTAFARGADRDDRERAVAELTAWLRTQPKTRSGIWRDLAVRRREVEVTTHYATVLAEADRLGIGTPLLRAVMAGLRELEDDPAAMSERRLDELDRIAGSLV</sequence>
<comment type="caution">
    <text evidence="14">The sequence shown here is derived from an EMBL/GenBank/DDBJ whole genome shotgun (WGS) entry which is preliminary data.</text>
</comment>
<evidence type="ECO:0000256" key="9">
    <source>
        <dbReference type="ARBA" id="ARBA00032024"/>
    </source>
</evidence>
<dbReference type="InterPro" id="IPR008927">
    <property type="entry name" value="6-PGluconate_DH-like_C_sf"/>
</dbReference>
<dbReference type="SUPFAM" id="SSF51735">
    <property type="entry name" value="NAD(P)-binding Rossmann-fold domains"/>
    <property type="match status" value="1"/>
</dbReference>
<keyword evidence="8 11" id="KW-0560">Oxidoreductase</keyword>
<evidence type="ECO:0000256" key="4">
    <source>
        <dbReference type="ARBA" id="ARBA00013014"/>
    </source>
</evidence>
<name>A0ABT6PQP4_9PSEU</name>
<dbReference type="Gene3D" id="3.40.50.720">
    <property type="entry name" value="NAD(P)-binding Rossmann-like Domain"/>
    <property type="match status" value="1"/>
</dbReference>
<evidence type="ECO:0000256" key="10">
    <source>
        <dbReference type="ARBA" id="ARBA00048793"/>
    </source>
</evidence>
<evidence type="ECO:0000256" key="6">
    <source>
        <dbReference type="ARBA" id="ARBA00022655"/>
    </source>
</evidence>
<keyword evidence="6 11" id="KW-0566">Pantothenate biosynthesis</keyword>
<keyword evidence="7 11" id="KW-0521">NADP</keyword>
<dbReference type="PANTHER" id="PTHR43765:SF2">
    <property type="entry name" value="2-DEHYDROPANTOATE 2-REDUCTASE"/>
    <property type="match status" value="1"/>
</dbReference>
<dbReference type="InterPro" id="IPR013332">
    <property type="entry name" value="KPR_N"/>
</dbReference>
<organism evidence="14 15">
    <name type="scientific">Saccharopolyspora ipomoeae</name>
    <dbReference type="NCBI Taxonomy" id="3042027"/>
    <lineage>
        <taxon>Bacteria</taxon>
        <taxon>Bacillati</taxon>
        <taxon>Actinomycetota</taxon>
        <taxon>Actinomycetes</taxon>
        <taxon>Pseudonocardiales</taxon>
        <taxon>Pseudonocardiaceae</taxon>
        <taxon>Saccharopolyspora</taxon>
    </lineage>
</organism>
<evidence type="ECO:0000256" key="11">
    <source>
        <dbReference type="RuleBase" id="RU362068"/>
    </source>
</evidence>
<dbReference type="InterPro" id="IPR036291">
    <property type="entry name" value="NAD(P)-bd_dom_sf"/>
</dbReference>
<evidence type="ECO:0000256" key="2">
    <source>
        <dbReference type="ARBA" id="ARBA00004994"/>
    </source>
</evidence>
<dbReference type="EC" id="1.1.1.169" evidence="4 11"/>
<evidence type="ECO:0000256" key="3">
    <source>
        <dbReference type="ARBA" id="ARBA00007870"/>
    </source>
</evidence>
<dbReference type="EMBL" id="JASAOF010000010">
    <property type="protein sequence ID" value="MDI2030334.1"/>
    <property type="molecule type" value="Genomic_DNA"/>
</dbReference>
<dbReference type="InterPro" id="IPR013752">
    <property type="entry name" value="KPA_reductase"/>
</dbReference>
<gene>
    <name evidence="14" type="ORF">QFW96_17015</name>
</gene>
<evidence type="ECO:0000313" key="14">
    <source>
        <dbReference type="EMBL" id="MDI2030334.1"/>
    </source>
</evidence>
<dbReference type="SUPFAM" id="SSF48179">
    <property type="entry name" value="6-phosphogluconate dehydrogenase C-terminal domain-like"/>
    <property type="match status" value="1"/>
</dbReference>
<dbReference type="Proteomes" id="UP001237595">
    <property type="component" value="Unassembled WGS sequence"/>
</dbReference>
<feature type="domain" description="Ketopantoate reductase N-terminal" evidence="12">
    <location>
        <begin position="6"/>
        <end position="152"/>
    </location>
</feature>
<comment type="similarity">
    <text evidence="3 11">Belongs to the ketopantoate reductase family.</text>
</comment>
<evidence type="ECO:0000256" key="1">
    <source>
        <dbReference type="ARBA" id="ARBA00002919"/>
    </source>
</evidence>
<dbReference type="Gene3D" id="1.10.1040.10">
    <property type="entry name" value="N-(1-d-carboxylethyl)-l-norvaline Dehydrogenase, domain 2"/>
    <property type="match status" value="1"/>
</dbReference>